<comment type="caution">
    <text evidence="3">The sequence shown here is derived from an EMBL/GenBank/DDBJ whole genome shotgun (WGS) entry which is preliminary data.</text>
</comment>
<dbReference type="EMBL" id="QRHE01000002">
    <property type="protein sequence ID" value="RHF52971.1"/>
    <property type="molecule type" value="Genomic_DNA"/>
</dbReference>
<evidence type="ECO:0000259" key="2">
    <source>
        <dbReference type="PROSITE" id="PS50056"/>
    </source>
</evidence>
<evidence type="ECO:0000313" key="3">
    <source>
        <dbReference type="EMBL" id="RHF52971.1"/>
    </source>
</evidence>
<dbReference type="PROSITE" id="PS00383">
    <property type="entry name" value="TYR_PHOSPHATASE_1"/>
    <property type="match status" value="1"/>
</dbReference>
<dbReference type="InterPro" id="IPR016130">
    <property type="entry name" value="Tyr_Pase_AS"/>
</dbReference>
<evidence type="ECO:0000256" key="1">
    <source>
        <dbReference type="SAM" id="SignalP"/>
    </source>
</evidence>
<dbReference type="SMART" id="SM01301">
    <property type="entry name" value="PTPlike_phytase"/>
    <property type="match status" value="1"/>
</dbReference>
<dbReference type="InterPro" id="IPR029021">
    <property type="entry name" value="Prot-tyrosine_phosphatase-like"/>
</dbReference>
<organism evidence="3 4">
    <name type="scientific">Mitsuokella multacida</name>
    <dbReference type="NCBI Taxonomy" id="52226"/>
    <lineage>
        <taxon>Bacteria</taxon>
        <taxon>Bacillati</taxon>
        <taxon>Bacillota</taxon>
        <taxon>Negativicutes</taxon>
        <taxon>Selenomonadales</taxon>
        <taxon>Selenomonadaceae</taxon>
        <taxon>Mitsuokella</taxon>
    </lineage>
</organism>
<dbReference type="Pfam" id="PF14566">
    <property type="entry name" value="PTPlike_phytase"/>
    <property type="match status" value="1"/>
</dbReference>
<dbReference type="PROSITE" id="PS50056">
    <property type="entry name" value="TYR_PHOSPHATASE_2"/>
    <property type="match status" value="1"/>
</dbReference>
<dbReference type="Gene3D" id="3.30.70.1690">
    <property type="match status" value="1"/>
</dbReference>
<dbReference type="RefSeq" id="WP_118175240.1">
    <property type="nucleotide sequence ID" value="NZ_JAQEAO010000031.1"/>
</dbReference>
<dbReference type="SUPFAM" id="SSF52799">
    <property type="entry name" value="(Phosphotyrosine protein) phosphatases II"/>
    <property type="match status" value="1"/>
</dbReference>
<dbReference type="Gene3D" id="3.90.190.10">
    <property type="entry name" value="Protein tyrosine phosphatase superfamily"/>
    <property type="match status" value="1"/>
</dbReference>
<feature type="domain" description="Tyrosine specific protein phosphatases" evidence="2">
    <location>
        <begin position="196"/>
        <end position="262"/>
    </location>
</feature>
<feature type="signal peptide" evidence="1">
    <location>
        <begin position="1"/>
        <end position="28"/>
    </location>
</feature>
<dbReference type="OrthoDB" id="21920at2"/>
<gene>
    <name evidence="3" type="ORF">DW674_03455</name>
</gene>
<dbReference type="InterPro" id="IPR000387">
    <property type="entry name" value="Tyr_Pase_dom"/>
</dbReference>
<proteinExistence type="predicted"/>
<dbReference type="AlphaFoldDB" id="A0A414NZ54"/>
<feature type="chain" id="PRO_5038502470" description="Tyrosine specific protein phosphatases domain-containing protein" evidence="1">
    <location>
        <begin position="29"/>
        <end position="300"/>
    </location>
</feature>
<evidence type="ECO:0000313" key="4">
    <source>
        <dbReference type="Proteomes" id="UP000283442"/>
    </source>
</evidence>
<reference evidence="3 4" key="1">
    <citation type="submission" date="2018-08" db="EMBL/GenBank/DDBJ databases">
        <title>A genome reference for cultivated species of the human gut microbiota.</title>
        <authorList>
            <person name="Zou Y."/>
            <person name="Xue W."/>
            <person name="Luo G."/>
        </authorList>
    </citation>
    <scope>NUCLEOTIDE SEQUENCE [LARGE SCALE GENOMIC DNA]</scope>
    <source>
        <strain evidence="3 4">AM25-21AC</strain>
    </source>
</reference>
<name>A0A414NZ54_9FIRM</name>
<accession>A0A414NZ54</accession>
<keyword evidence="1" id="KW-0732">Signal</keyword>
<protein>
    <recommendedName>
        <fullName evidence="2">Tyrosine specific protein phosphatases domain-containing protein</fullName>
    </recommendedName>
</protein>
<sequence>MIARPSPQRTLSLLFLLLTCFCALPLLAAPAAEAAIPTDPAWRLDGDHAAPPIHFRRDEPLRIAGGGQPSKTALTHLHEQLGLSIDTPLWVIDLRQESHGYLNEDAVSWHGVANAANRGMSAAAVEQDERQRLADAVGTNVRAVPMGHYDEAHIPYTFAESVTGFATERHVARKSGLGYVRIAATDMRWPEPRAIDDFVNFYRSLPKEHGWLYFHCQAGQGRTTTFMVLYELLENPSATADEAIAHQRALGGADLSSGARYEGICRFAQYVRENRATDFAQRWSDWLSAQQSQAIQQPAA</sequence>
<dbReference type="Proteomes" id="UP000283442">
    <property type="component" value="Unassembled WGS sequence"/>
</dbReference>